<sequence length="233" mass="25640">MTNRIFSAGDIILSDPDEAADPASPATILLIDDHPMLRNGVRQLISMEPSLTVAGEAGNGRDGIALAESLDPDLILLDLNMPEMNGFETLDILRRKPLSGRVVVFSVSNYREDLITALRRGADGYLLKDMEPEELLVALRQAAAGKMVVSPALTEVLAGALREVRNDDEPDINALTPRERDILKLIAQGQPNKMIARKLDITESTVKVHVKNLMKKMKVKSRVEAVVWVLQNK</sequence>
<dbReference type="PRINTS" id="PR00038">
    <property type="entry name" value="HTHLUXR"/>
</dbReference>
<comment type="caution">
    <text evidence="5">The sequence shown here is derived from an EMBL/GenBank/DDBJ whole genome shotgun (WGS) entry which is preliminary data.</text>
</comment>
<gene>
    <name evidence="5" type="ORF">CKG00_16925</name>
</gene>
<accession>A0A433ZRS5</accession>
<dbReference type="GO" id="GO:0003677">
    <property type="term" value="F:DNA binding"/>
    <property type="evidence" value="ECO:0007669"/>
    <property type="project" value="UniProtKB-KW"/>
</dbReference>
<dbReference type="GO" id="GO:0006355">
    <property type="term" value="P:regulation of DNA-templated transcription"/>
    <property type="evidence" value="ECO:0007669"/>
    <property type="project" value="InterPro"/>
</dbReference>
<dbReference type="InterPro" id="IPR011006">
    <property type="entry name" value="CheY-like_superfamily"/>
</dbReference>
<feature type="domain" description="HTH luxR-type" evidence="3">
    <location>
        <begin position="168"/>
        <end position="233"/>
    </location>
</feature>
<dbReference type="Pfam" id="PF00196">
    <property type="entry name" value="GerE"/>
    <property type="match status" value="1"/>
</dbReference>
<reference evidence="5 6" key="1">
    <citation type="submission" date="2017-08" db="EMBL/GenBank/DDBJ databases">
        <title>Draft genome sequence of pheromone producing symbiont Morganella morganii, of the female New Zealand grass grub Costelytra giveni.</title>
        <authorList>
            <person name="Laugraud A."/>
            <person name="Young S.D."/>
            <person name="Hurst M.H."/>
        </authorList>
    </citation>
    <scope>NUCLEOTIDE SEQUENCE [LARGE SCALE GENOMIC DNA]</scope>
    <source>
        <strain evidence="5 6">MMsCG</strain>
        <plasmid evidence="5">unnamed1</plasmid>
    </source>
</reference>
<dbReference type="InterPro" id="IPR016032">
    <property type="entry name" value="Sig_transdc_resp-reg_C-effctor"/>
</dbReference>
<dbReference type="PANTHER" id="PTHR43214">
    <property type="entry name" value="TWO-COMPONENT RESPONSE REGULATOR"/>
    <property type="match status" value="1"/>
</dbReference>
<evidence type="ECO:0000256" key="2">
    <source>
        <dbReference type="PROSITE-ProRule" id="PRU00169"/>
    </source>
</evidence>
<evidence type="ECO:0000313" key="5">
    <source>
        <dbReference type="EMBL" id="RUT64823.1"/>
    </source>
</evidence>
<dbReference type="Gene3D" id="3.40.50.2300">
    <property type="match status" value="1"/>
</dbReference>
<feature type="modified residue" description="4-aspartylphosphate" evidence="2">
    <location>
        <position position="78"/>
    </location>
</feature>
<organism evidence="5 6">
    <name type="scientific">Morganella morganii</name>
    <name type="common">Proteus morganii</name>
    <dbReference type="NCBI Taxonomy" id="582"/>
    <lineage>
        <taxon>Bacteria</taxon>
        <taxon>Pseudomonadati</taxon>
        <taxon>Pseudomonadota</taxon>
        <taxon>Gammaproteobacteria</taxon>
        <taxon>Enterobacterales</taxon>
        <taxon>Morganellaceae</taxon>
        <taxon>Morganella</taxon>
    </lineage>
</organism>
<dbReference type="InterPro" id="IPR001789">
    <property type="entry name" value="Sig_transdc_resp-reg_receiver"/>
</dbReference>
<feature type="domain" description="Response regulatory" evidence="4">
    <location>
        <begin position="27"/>
        <end position="143"/>
    </location>
</feature>
<dbReference type="CDD" id="cd06170">
    <property type="entry name" value="LuxR_C_like"/>
    <property type="match status" value="1"/>
</dbReference>
<keyword evidence="5" id="KW-0614">Plasmid</keyword>
<proteinExistence type="predicted"/>
<keyword evidence="1" id="KW-0238">DNA-binding</keyword>
<dbReference type="Proteomes" id="UP000286908">
    <property type="component" value="Unassembled WGS sequence"/>
</dbReference>
<dbReference type="SMART" id="SM00421">
    <property type="entry name" value="HTH_LUXR"/>
    <property type="match status" value="1"/>
</dbReference>
<protein>
    <submittedName>
        <fullName evidence="5">Two-component system response regulator NarL</fullName>
    </submittedName>
</protein>
<dbReference type="SMART" id="SM00448">
    <property type="entry name" value="REC"/>
    <property type="match status" value="1"/>
</dbReference>
<dbReference type="PANTHER" id="PTHR43214:SF38">
    <property type="entry name" value="NITRATE_NITRITE RESPONSE REGULATOR PROTEIN NARL"/>
    <property type="match status" value="1"/>
</dbReference>
<evidence type="ECO:0000313" key="6">
    <source>
        <dbReference type="Proteomes" id="UP000286908"/>
    </source>
</evidence>
<dbReference type="InterPro" id="IPR039420">
    <property type="entry name" value="WalR-like"/>
</dbReference>
<dbReference type="NCBIfam" id="NF007935">
    <property type="entry name" value="PRK10651.1"/>
    <property type="match status" value="1"/>
</dbReference>
<evidence type="ECO:0000259" key="3">
    <source>
        <dbReference type="PROSITE" id="PS50043"/>
    </source>
</evidence>
<keyword evidence="2" id="KW-0597">Phosphoprotein</keyword>
<dbReference type="Pfam" id="PF00072">
    <property type="entry name" value="Response_reg"/>
    <property type="match status" value="1"/>
</dbReference>
<dbReference type="SUPFAM" id="SSF52172">
    <property type="entry name" value="CheY-like"/>
    <property type="match status" value="1"/>
</dbReference>
<geneLocation type="plasmid" evidence="5">
    <name>unnamed1</name>
</geneLocation>
<dbReference type="GO" id="GO:0000160">
    <property type="term" value="P:phosphorelay signal transduction system"/>
    <property type="evidence" value="ECO:0007669"/>
    <property type="project" value="InterPro"/>
</dbReference>
<dbReference type="PROSITE" id="PS50110">
    <property type="entry name" value="RESPONSE_REGULATORY"/>
    <property type="match status" value="1"/>
</dbReference>
<evidence type="ECO:0000259" key="4">
    <source>
        <dbReference type="PROSITE" id="PS50110"/>
    </source>
</evidence>
<dbReference type="PROSITE" id="PS00622">
    <property type="entry name" value="HTH_LUXR_1"/>
    <property type="match status" value="1"/>
</dbReference>
<name>A0A433ZRS5_MORMO</name>
<dbReference type="OrthoDB" id="9796655at2"/>
<dbReference type="PROSITE" id="PS50043">
    <property type="entry name" value="HTH_LUXR_2"/>
    <property type="match status" value="1"/>
</dbReference>
<dbReference type="EMBL" id="NRQY01000002">
    <property type="protein sequence ID" value="RUT64823.1"/>
    <property type="molecule type" value="Genomic_DNA"/>
</dbReference>
<dbReference type="AlphaFoldDB" id="A0A433ZRS5"/>
<evidence type="ECO:0000256" key="1">
    <source>
        <dbReference type="ARBA" id="ARBA00023125"/>
    </source>
</evidence>
<dbReference type="InterPro" id="IPR000792">
    <property type="entry name" value="Tscrpt_reg_LuxR_C"/>
</dbReference>
<dbReference type="SUPFAM" id="SSF46894">
    <property type="entry name" value="C-terminal effector domain of the bipartite response regulators"/>
    <property type="match status" value="1"/>
</dbReference>